<dbReference type="SMART" id="SM00028">
    <property type="entry name" value="TPR"/>
    <property type="match status" value="4"/>
</dbReference>
<name>A0A0K1EJ05_CHOCO</name>
<dbReference type="Gene3D" id="1.25.40.10">
    <property type="entry name" value="Tetratricopeptide repeat domain"/>
    <property type="match status" value="1"/>
</dbReference>
<dbReference type="PANTHER" id="PTHR47691">
    <property type="entry name" value="REGULATOR-RELATED"/>
    <property type="match status" value="1"/>
</dbReference>
<dbReference type="STRING" id="52.CMC5_050110"/>
<dbReference type="KEGG" id="ccro:CMC5_050110"/>
<dbReference type="InterPro" id="IPR019734">
    <property type="entry name" value="TPR_rpt"/>
</dbReference>
<keyword evidence="2" id="KW-1185">Reference proteome</keyword>
<sequence>MLGSSIGAAARPPGDELARMFTPEDARAYERFVTWSEGAGFRLAVVELSLPRDRDALLRWTQEAASGVQTARLDGPGGLAVWDLLKAAFQSAGETRLLMLTHLEAAADRKAVCAQLNIQRDELTRAFAVPWILVLHPSAALDLQRHAPDLCDFATLWLKVGAPDARARLEETSDLARVSDDPLLDSLPGDAVEPLLAAAHNAAALFRIDEARDLLARYDMLHPDTTSISPHRSLIEARLLNAQGQPLRAMAILEEAHHRCKEVPSPLHSSLLNLMGTIQMHQGDLGRALALHEDALQLAINAKDASSQEVARRGIALILMSTAEIDRALSIFSTQLATFEQLGDIRARAITLGDIARILVKKGDIDKALALHQERLLVFEQLGNPRETAAILWQIARIHLSSHKPQPALETLARAYAIVQRAELLEGISVIGIDMGKLLCATGAHEEGLAILERSRSGFEQLGRTDRAQQTADLIASLRSPPDLPPAT</sequence>
<protein>
    <recommendedName>
        <fullName evidence="3">MalT-like TPR region domain-containing protein</fullName>
    </recommendedName>
</protein>
<dbReference type="Pfam" id="PF13424">
    <property type="entry name" value="TPR_12"/>
    <property type="match status" value="1"/>
</dbReference>
<dbReference type="PANTHER" id="PTHR47691:SF3">
    <property type="entry name" value="HTH-TYPE TRANSCRIPTIONAL REGULATOR RV0890C-RELATED"/>
    <property type="match status" value="1"/>
</dbReference>
<dbReference type="Proteomes" id="UP000067626">
    <property type="component" value="Chromosome"/>
</dbReference>
<dbReference type="PATRIC" id="fig|52.7.peg.5546"/>
<dbReference type="SUPFAM" id="SSF48452">
    <property type="entry name" value="TPR-like"/>
    <property type="match status" value="2"/>
</dbReference>
<evidence type="ECO:0000313" key="1">
    <source>
        <dbReference type="EMBL" id="AKT40856.1"/>
    </source>
</evidence>
<dbReference type="InterPro" id="IPR011990">
    <property type="entry name" value="TPR-like_helical_dom_sf"/>
</dbReference>
<accession>A0A0K1EJ05</accession>
<gene>
    <name evidence="1" type="ORF">CMC5_050110</name>
</gene>
<dbReference type="AlphaFoldDB" id="A0A0K1EJ05"/>
<evidence type="ECO:0008006" key="3">
    <source>
        <dbReference type="Google" id="ProtNLM"/>
    </source>
</evidence>
<reference evidence="1 2" key="1">
    <citation type="submission" date="2015-07" db="EMBL/GenBank/DDBJ databases">
        <title>Genome analysis of myxobacterium Chondromyces crocatus Cm c5 reveals a high potential for natural compound synthesis and the genetic basis for the loss of fruiting body formation.</title>
        <authorList>
            <person name="Zaburannyi N."/>
            <person name="Bunk B."/>
            <person name="Maier J."/>
            <person name="Overmann J."/>
            <person name="Mueller R."/>
        </authorList>
    </citation>
    <scope>NUCLEOTIDE SEQUENCE [LARGE SCALE GENOMIC DNA]</scope>
    <source>
        <strain evidence="1 2">Cm c5</strain>
    </source>
</reference>
<evidence type="ECO:0000313" key="2">
    <source>
        <dbReference type="Proteomes" id="UP000067626"/>
    </source>
</evidence>
<dbReference type="EMBL" id="CP012159">
    <property type="protein sequence ID" value="AKT40856.1"/>
    <property type="molecule type" value="Genomic_DNA"/>
</dbReference>
<organism evidence="1 2">
    <name type="scientific">Chondromyces crocatus</name>
    <dbReference type="NCBI Taxonomy" id="52"/>
    <lineage>
        <taxon>Bacteria</taxon>
        <taxon>Pseudomonadati</taxon>
        <taxon>Myxococcota</taxon>
        <taxon>Polyangia</taxon>
        <taxon>Polyangiales</taxon>
        <taxon>Polyangiaceae</taxon>
        <taxon>Chondromyces</taxon>
    </lineage>
</organism>
<proteinExistence type="predicted"/>